<reference evidence="1 2" key="1">
    <citation type="journal article" date="2011" name="J. Bacteriol.">
        <title>Genome sequence of the plant-pathogenic bacterium Dickeya dadantii 3937.</title>
        <authorList>
            <person name="Glasner J.D."/>
            <person name="Yang C.H."/>
            <person name="Reverchon S."/>
            <person name="Hugouvieux-Cotte-Pattat N."/>
            <person name="Condemine G."/>
            <person name="Bohin J.P."/>
            <person name="Van Gijsegem F."/>
            <person name="Yang S."/>
            <person name="Franza T."/>
            <person name="Expert D."/>
            <person name="Plunkett G. III"/>
            <person name="San Francisco M.J."/>
            <person name="Charkowski A.O."/>
            <person name="Py B."/>
            <person name="Bell K."/>
            <person name="Rauscher L."/>
            <person name="Rodriguez-Palenzuela P."/>
            <person name="Toussaint A."/>
            <person name="Holeva M.C."/>
            <person name="He S.Y."/>
            <person name="Douet V."/>
            <person name="Boccara M."/>
            <person name="Blanco C."/>
            <person name="Toth I."/>
            <person name="Anderson B.D."/>
            <person name="Biehl B.S."/>
            <person name="Mau B."/>
            <person name="Flynn S.M."/>
            <person name="Barras F."/>
            <person name="Lindeberg M."/>
            <person name="Birch P.R."/>
            <person name="Tsuyumu S."/>
            <person name="Shi X."/>
            <person name="Hibbing M."/>
            <person name="Yap M.N."/>
            <person name="Carpentier M."/>
            <person name="Dassa E."/>
            <person name="Umehara M."/>
            <person name="Kim J.F."/>
            <person name="Rusch M."/>
            <person name="Soni P."/>
            <person name="Mayhew G.F."/>
            <person name="Fouts D.E."/>
            <person name="Gill S.R."/>
            <person name="Blattner F.R."/>
            <person name="Keen N.T."/>
            <person name="Perna N.T."/>
        </authorList>
    </citation>
    <scope>NUCLEOTIDE SEQUENCE [LARGE SCALE GENOMIC DNA]</scope>
    <source>
        <strain evidence="1 2">3937</strain>
    </source>
</reference>
<dbReference type="KEGG" id="ddd:Dda3937_03049"/>
<evidence type="ECO:0008006" key="3">
    <source>
        <dbReference type="Google" id="ProtNLM"/>
    </source>
</evidence>
<accession>E0SFK4</accession>
<dbReference type="Proteomes" id="UP000006859">
    <property type="component" value="Chromosome"/>
</dbReference>
<name>E0SFK4_DICD3</name>
<evidence type="ECO:0000313" key="2">
    <source>
        <dbReference type="Proteomes" id="UP000006859"/>
    </source>
</evidence>
<proteinExistence type="predicted"/>
<dbReference type="EMBL" id="CP002038">
    <property type="protein sequence ID" value="ADM96375.1"/>
    <property type="molecule type" value="Genomic_DNA"/>
</dbReference>
<dbReference type="PANTHER" id="PTHR37816:SF1">
    <property type="entry name" value="TOXIN"/>
    <property type="match status" value="1"/>
</dbReference>
<dbReference type="SUPFAM" id="SSF52540">
    <property type="entry name" value="P-loop containing nucleoside triphosphate hydrolases"/>
    <property type="match status" value="1"/>
</dbReference>
<dbReference type="Gene3D" id="3.40.50.300">
    <property type="entry name" value="P-loop containing nucleotide triphosphate hydrolases"/>
    <property type="match status" value="1"/>
</dbReference>
<dbReference type="STRING" id="198628.Dda3937_03049"/>
<gene>
    <name evidence="1" type="ordered locus">Dda3937_03049</name>
</gene>
<protein>
    <recommendedName>
        <fullName evidence="3">Adenylate kinase</fullName>
    </recommendedName>
</protein>
<keyword evidence="2" id="KW-1185">Reference proteome</keyword>
<evidence type="ECO:0000313" key="1">
    <source>
        <dbReference type="EMBL" id="ADM96375.1"/>
    </source>
</evidence>
<dbReference type="HOGENOM" id="CLU_1313773_0_0_6"/>
<organism evidence="1 2">
    <name type="scientific">Dickeya dadantii (strain 3937)</name>
    <name type="common">Erwinia chrysanthemi (strain 3937)</name>
    <dbReference type="NCBI Taxonomy" id="198628"/>
    <lineage>
        <taxon>Bacteria</taxon>
        <taxon>Pseudomonadati</taxon>
        <taxon>Pseudomonadota</taxon>
        <taxon>Gammaproteobacteria</taxon>
        <taxon>Enterobacterales</taxon>
        <taxon>Pectobacteriaceae</taxon>
        <taxon>Dickeya</taxon>
    </lineage>
</organism>
<dbReference type="InterPro" id="IPR052922">
    <property type="entry name" value="Cytidylate_Kinase-2"/>
</dbReference>
<dbReference type="AlphaFoldDB" id="E0SFK4"/>
<sequence length="209" mass="23582">MINPSERPTGEHVMTRSIPASALRRTLIMGNSGSGKSWLAEQLAARLQAPAIDLDLINWEPGGYGKARERALVKAEARELAQAECWIMEGVYGWLMQEVVQQATALIWLDIPVDECLNNIRQRGLRRGGDEAALAELLRWAGEYRERQSNSSFSGHQRVFEQCAPEAPSQRMVVPQRMVVSQRMVVPQRIMLHSREDIERFMAGILSND</sequence>
<dbReference type="PANTHER" id="PTHR37816">
    <property type="entry name" value="YALI0E33011P"/>
    <property type="match status" value="1"/>
</dbReference>
<dbReference type="eggNOG" id="COG0563">
    <property type="taxonomic scope" value="Bacteria"/>
</dbReference>
<dbReference type="InterPro" id="IPR027417">
    <property type="entry name" value="P-loop_NTPase"/>
</dbReference>